<evidence type="ECO:0000313" key="2">
    <source>
        <dbReference type="Proteomes" id="UP000299102"/>
    </source>
</evidence>
<gene>
    <name evidence="1" type="ORF">EVAR_10522_1</name>
</gene>
<name>A0A4C1THI7_EUMVA</name>
<reference evidence="1 2" key="1">
    <citation type="journal article" date="2019" name="Commun. Biol.">
        <title>The bagworm genome reveals a unique fibroin gene that provides high tensile strength.</title>
        <authorList>
            <person name="Kono N."/>
            <person name="Nakamura H."/>
            <person name="Ohtoshi R."/>
            <person name="Tomita M."/>
            <person name="Numata K."/>
            <person name="Arakawa K."/>
        </authorList>
    </citation>
    <scope>NUCLEOTIDE SEQUENCE [LARGE SCALE GENOMIC DNA]</scope>
</reference>
<keyword evidence="2" id="KW-1185">Reference proteome</keyword>
<organism evidence="1 2">
    <name type="scientific">Eumeta variegata</name>
    <name type="common">Bagworm moth</name>
    <name type="synonym">Eumeta japonica</name>
    <dbReference type="NCBI Taxonomy" id="151549"/>
    <lineage>
        <taxon>Eukaryota</taxon>
        <taxon>Metazoa</taxon>
        <taxon>Ecdysozoa</taxon>
        <taxon>Arthropoda</taxon>
        <taxon>Hexapoda</taxon>
        <taxon>Insecta</taxon>
        <taxon>Pterygota</taxon>
        <taxon>Neoptera</taxon>
        <taxon>Endopterygota</taxon>
        <taxon>Lepidoptera</taxon>
        <taxon>Glossata</taxon>
        <taxon>Ditrysia</taxon>
        <taxon>Tineoidea</taxon>
        <taxon>Psychidae</taxon>
        <taxon>Oiketicinae</taxon>
        <taxon>Eumeta</taxon>
    </lineage>
</organism>
<dbReference type="AlphaFoldDB" id="A0A4C1THI7"/>
<comment type="caution">
    <text evidence="1">The sequence shown here is derived from an EMBL/GenBank/DDBJ whole genome shotgun (WGS) entry which is preliminary data.</text>
</comment>
<accession>A0A4C1THI7</accession>
<evidence type="ECO:0000313" key="1">
    <source>
        <dbReference type="EMBL" id="GBP13963.1"/>
    </source>
</evidence>
<dbReference type="Proteomes" id="UP000299102">
    <property type="component" value="Unassembled WGS sequence"/>
</dbReference>
<protein>
    <submittedName>
        <fullName evidence="1">Uncharacterized protein</fullName>
    </submittedName>
</protein>
<sequence length="103" mass="11170">MKQAVTITKLYYSIQKQIRTHSPTAQNPEGLDWAVGQKKCVFITINAPTVRECIESAAGPSRAVVALVVPPGSLLESPAPLKNGFLRTVMPLYWSRAKCVCGA</sequence>
<proteinExistence type="predicted"/>
<dbReference type="EMBL" id="BGZK01000060">
    <property type="protein sequence ID" value="GBP13963.1"/>
    <property type="molecule type" value="Genomic_DNA"/>
</dbReference>